<sequence>MSRTELECALAEDYDSCGGGGGGGGGSGGGGGGSGGGDSVGGGSSGGGPNAVARFFQSAVTAAIAPAPLGGPRYKASKQCDHELLEYVERRGVGGIAWAPIREWAVMDEDSGGGGGARNTQCDYCDEEGAPHRCGRCRVSMYCGAQCQRGDWRRHSALCRRYVAAAAAAAGAGAAAAAPGAATAAAALADA</sequence>
<evidence type="ECO:0000259" key="6">
    <source>
        <dbReference type="PROSITE" id="PS50865"/>
    </source>
</evidence>
<evidence type="ECO:0000256" key="5">
    <source>
        <dbReference type="SAM" id="MobiDB-lite"/>
    </source>
</evidence>
<dbReference type="Gene3D" id="6.10.140.2220">
    <property type="match status" value="1"/>
</dbReference>
<comment type="caution">
    <text evidence="7">The sequence shown here is derived from an EMBL/GenBank/DDBJ whole genome shotgun (WGS) entry which is preliminary data.</text>
</comment>
<dbReference type="OrthoDB" id="57654at2759"/>
<dbReference type="AlphaFoldDB" id="A0A836CH36"/>
<dbReference type="SUPFAM" id="SSF144232">
    <property type="entry name" value="HIT/MYND zinc finger-like"/>
    <property type="match status" value="1"/>
</dbReference>
<evidence type="ECO:0000313" key="8">
    <source>
        <dbReference type="Proteomes" id="UP000664859"/>
    </source>
</evidence>
<organism evidence="7 8">
    <name type="scientific">Tribonema minus</name>
    <dbReference type="NCBI Taxonomy" id="303371"/>
    <lineage>
        <taxon>Eukaryota</taxon>
        <taxon>Sar</taxon>
        <taxon>Stramenopiles</taxon>
        <taxon>Ochrophyta</taxon>
        <taxon>PX clade</taxon>
        <taxon>Xanthophyceae</taxon>
        <taxon>Tribonematales</taxon>
        <taxon>Tribonemataceae</taxon>
        <taxon>Tribonema</taxon>
    </lineage>
</organism>
<dbReference type="Proteomes" id="UP000664859">
    <property type="component" value="Unassembled WGS sequence"/>
</dbReference>
<gene>
    <name evidence="7" type="ORF">JKP88DRAFT_276701</name>
</gene>
<name>A0A836CH36_9STRA</name>
<keyword evidence="8" id="KW-1185">Reference proteome</keyword>
<feature type="domain" description="MYND-type" evidence="6">
    <location>
        <begin position="122"/>
        <end position="159"/>
    </location>
</feature>
<proteinExistence type="predicted"/>
<dbReference type="PROSITE" id="PS01360">
    <property type="entry name" value="ZF_MYND_1"/>
    <property type="match status" value="1"/>
</dbReference>
<evidence type="ECO:0000256" key="3">
    <source>
        <dbReference type="ARBA" id="ARBA00022833"/>
    </source>
</evidence>
<evidence type="ECO:0000256" key="1">
    <source>
        <dbReference type="ARBA" id="ARBA00022723"/>
    </source>
</evidence>
<keyword evidence="1" id="KW-0479">Metal-binding</keyword>
<evidence type="ECO:0000256" key="2">
    <source>
        <dbReference type="ARBA" id="ARBA00022771"/>
    </source>
</evidence>
<keyword evidence="2 4" id="KW-0863">Zinc-finger</keyword>
<dbReference type="PROSITE" id="PS50865">
    <property type="entry name" value="ZF_MYND_2"/>
    <property type="match status" value="1"/>
</dbReference>
<evidence type="ECO:0000313" key="7">
    <source>
        <dbReference type="EMBL" id="KAG5185289.1"/>
    </source>
</evidence>
<accession>A0A836CH36</accession>
<dbReference type="EMBL" id="JAFCMP010000135">
    <property type="protein sequence ID" value="KAG5185289.1"/>
    <property type="molecule type" value="Genomic_DNA"/>
</dbReference>
<evidence type="ECO:0000256" key="4">
    <source>
        <dbReference type="PROSITE-ProRule" id="PRU00134"/>
    </source>
</evidence>
<protein>
    <recommendedName>
        <fullName evidence="6">MYND-type domain-containing protein</fullName>
    </recommendedName>
</protein>
<reference evidence="7" key="1">
    <citation type="submission" date="2021-02" db="EMBL/GenBank/DDBJ databases">
        <title>First Annotated Genome of the Yellow-green Alga Tribonema minus.</title>
        <authorList>
            <person name="Mahan K.M."/>
        </authorList>
    </citation>
    <scope>NUCLEOTIDE SEQUENCE</scope>
    <source>
        <strain evidence="7">UTEX B ZZ1240</strain>
    </source>
</reference>
<feature type="region of interest" description="Disordered" evidence="5">
    <location>
        <begin position="24"/>
        <end position="46"/>
    </location>
</feature>
<dbReference type="Pfam" id="PF01753">
    <property type="entry name" value="zf-MYND"/>
    <property type="match status" value="1"/>
</dbReference>
<keyword evidence="3" id="KW-0862">Zinc</keyword>
<dbReference type="GO" id="GO:0008270">
    <property type="term" value="F:zinc ion binding"/>
    <property type="evidence" value="ECO:0007669"/>
    <property type="project" value="UniProtKB-KW"/>
</dbReference>
<dbReference type="InterPro" id="IPR002893">
    <property type="entry name" value="Znf_MYND"/>
</dbReference>